<protein>
    <submittedName>
        <fullName evidence="1">Uncharacterized protein</fullName>
    </submittedName>
</protein>
<comment type="caution">
    <text evidence="1">The sequence shown here is derived from an EMBL/GenBank/DDBJ whole genome shotgun (WGS) entry which is preliminary data.</text>
</comment>
<dbReference type="EMBL" id="LAQU01000037">
    <property type="protein sequence ID" value="KKB61614.1"/>
    <property type="molecule type" value="Genomic_DNA"/>
</dbReference>
<organism evidence="1 2">
    <name type="scientific">Robbsia andropogonis</name>
    <dbReference type="NCBI Taxonomy" id="28092"/>
    <lineage>
        <taxon>Bacteria</taxon>
        <taxon>Pseudomonadati</taxon>
        <taxon>Pseudomonadota</taxon>
        <taxon>Betaproteobacteria</taxon>
        <taxon>Burkholderiales</taxon>
        <taxon>Burkholderiaceae</taxon>
        <taxon>Robbsia</taxon>
    </lineage>
</organism>
<keyword evidence="2" id="KW-1185">Reference proteome</keyword>
<name>A0A0F5JVG6_9BURK</name>
<evidence type="ECO:0000313" key="1">
    <source>
        <dbReference type="EMBL" id="KKB61614.1"/>
    </source>
</evidence>
<reference evidence="1 2" key="1">
    <citation type="submission" date="2015-03" db="EMBL/GenBank/DDBJ databases">
        <title>Draft Genome Sequence of Burkholderia andropogonis type strain ICMP2807, isolated from Sorghum bicolor.</title>
        <authorList>
            <person name="Lopes-Santos L."/>
            <person name="Castro D.B."/>
            <person name="Ottoboni L.M."/>
            <person name="Park D."/>
            <person name="Weirc B.S."/>
            <person name="Destefano S.A."/>
        </authorList>
    </citation>
    <scope>NUCLEOTIDE SEQUENCE [LARGE SCALE GENOMIC DNA]</scope>
    <source>
        <strain evidence="1 2">ICMP2807</strain>
    </source>
</reference>
<dbReference type="RefSeq" id="WP_024901654.1">
    <property type="nucleotide sequence ID" value="NZ_CADFGU010000013.1"/>
</dbReference>
<evidence type="ECO:0000313" key="2">
    <source>
        <dbReference type="Proteomes" id="UP000033618"/>
    </source>
</evidence>
<sequence length="96" mass="10378">MNKFDIEKNKGLKLNNSLKQAATSSRFGQGAAAVPDRREQRRLDQQNGLLPFACKLDGNLIKQLQQRAMAHEGGMTAVLSELLIAGGLEAKASDPS</sequence>
<proteinExistence type="predicted"/>
<dbReference type="PATRIC" id="fig|28092.6.peg.5224"/>
<dbReference type="Proteomes" id="UP000033618">
    <property type="component" value="Unassembled WGS sequence"/>
</dbReference>
<gene>
    <name evidence="1" type="ORF">WM40_22225</name>
</gene>
<accession>A0A0F5JVG6</accession>
<dbReference type="OrthoDB" id="8564304at2"/>
<dbReference type="AlphaFoldDB" id="A0A0F5JVG6"/>